<dbReference type="EMBL" id="OB660026">
    <property type="protein sequence ID" value="CAD7222092.1"/>
    <property type="molecule type" value="Genomic_DNA"/>
</dbReference>
<gene>
    <name evidence="2" type="ORF">CTOB1V02_LOCUS109</name>
</gene>
<feature type="compositionally biased region" description="Pro residues" evidence="1">
    <location>
        <begin position="433"/>
        <end position="453"/>
    </location>
</feature>
<feature type="region of interest" description="Disordered" evidence="1">
    <location>
        <begin position="388"/>
        <end position="547"/>
    </location>
</feature>
<feature type="compositionally biased region" description="Polar residues" evidence="1">
    <location>
        <begin position="82"/>
        <end position="102"/>
    </location>
</feature>
<evidence type="ECO:0000256" key="1">
    <source>
        <dbReference type="SAM" id="MobiDB-lite"/>
    </source>
</evidence>
<feature type="compositionally biased region" description="Basic and acidic residues" evidence="1">
    <location>
        <begin position="477"/>
        <end position="493"/>
    </location>
</feature>
<name>A0A7R8W2S8_9CRUS</name>
<feature type="compositionally biased region" description="Basic and acidic residues" evidence="1">
    <location>
        <begin position="269"/>
        <end position="282"/>
    </location>
</feature>
<feature type="region of interest" description="Disordered" evidence="1">
    <location>
        <begin position="569"/>
        <end position="606"/>
    </location>
</feature>
<reference evidence="2" key="1">
    <citation type="submission" date="2020-11" db="EMBL/GenBank/DDBJ databases">
        <authorList>
            <person name="Tran Van P."/>
        </authorList>
    </citation>
    <scope>NUCLEOTIDE SEQUENCE</scope>
</reference>
<dbReference type="AlphaFoldDB" id="A0A7R8W2S8"/>
<feature type="compositionally biased region" description="Pro residues" evidence="1">
    <location>
        <begin position="590"/>
        <end position="606"/>
    </location>
</feature>
<dbReference type="OrthoDB" id="10690850at2759"/>
<feature type="region of interest" description="Disordered" evidence="1">
    <location>
        <begin position="194"/>
        <end position="220"/>
    </location>
</feature>
<protein>
    <submittedName>
        <fullName evidence="2">Uncharacterized protein</fullName>
    </submittedName>
</protein>
<feature type="region of interest" description="Disordered" evidence="1">
    <location>
        <begin position="269"/>
        <end position="314"/>
    </location>
</feature>
<sequence length="671" mass="73066">MLDWDAGVLSCLGGEGKAINEERFPKEFLRIDRRRGLAQQRGFEGMPAGDRAVGLVARTTGERAINAKERGGGGLADRHAAVQSSQARSHTQSPDQGSNEGQNNTGTGSDDDDSILDGEDFAPPTSTGKRSPSSSEECTGLTHSPPIRPMPTLFPPPPLHIPAAFLLFSVTLISCEPSLFDSEPSSFTRYVRTGESSRRILRLSPPPADPETQPSESRRSYASLFDGAQQRSNDDEYITESKTYTFRIPMDSDRARTRASGDDRHFEILKLRGDSGSREKDSVPSQTKASPSRRKLVLPLPSRSDEGSYGTSSAGPFFGGEASYYRKRERYVPPIYSPPQENSGGDSYGSHMKDEDYPSIVATNNPRGPIIHITLNQHIPIVHEQREVVAPPSSPSRPSPPAQAGPPSGNPPGPPGIPGIGSQGSVFFLQPPQAAPPAPPTPPPPPPNPPAPAPADRGPVIVVVNTDGNSKKKHYHHLQDYSHKEKQRGDNDKFPFIFSFDNSKGRSGYGRYRRSYSDEQPSHRRRKRSADIDPAGPEHLRLKRSPVADSSGRHYHFYVNLGNPVATNSAAPPSTFQRRDSSSYPQSSYGPPPAAPPTTTAPPALAPPAFAPPTFVVLPAQIPQLAPSIFTPPAQPMNIPVTLNLARQPGPAVHHYYIPKKKVKKFKWWPW</sequence>
<proteinExistence type="predicted"/>
<feature type="compositionally biased region" description="Acidic residues" evidence="1">
    <location>
        <begin position="109"/>
        <end position="120"/>
    </location>
</feature>
<feature type="compositionally biased region" description="Basic and acidic residues" evidence="1">
    <location>
        <begin position="65"/>
        <end position="80"/>
    </location>
</feature>
<feature type="compositionally biased region" description="Pro residues" evidence="1">
    <location>
        <begin position="392"/>
        <end position="417"/>
    </location>
</feature>
<accession>A0A7R8W2S8</accession>
<feature type="compositionally biased region" description="Polar residues" evidence="1">
    <location>
        <begin position="569"/>
        <end position="589"/>
    </location>
</feature>
<evidence type="ECO:0000313" key="2">
    <source>
        <dbReference type="EMBL" id="CAD7222092.1"/>
    </source>
</evidence>
<feature type="region of interest" description="Disordered" evidence="1">
    <location>
        <begin position="334"/>
        <end position="354"/>
    </location>
</feature>
<feature type="compositionally biased region" description="Polar residues" evidence="1">
    <location>
        <begin position="124"/>
        <end position="137"/>
    </location>
</feature>
<organism evidence="2">
    <name type="scientific">Cyprideis torosa</name>
    <dbReference type="NCBI Taxonomy" id="163714"/>
    <lineage>
        <taxon>Eukaryota</taxon>
        <taxon>Metazoa</taxon>
        <taxon>Ecdysozoa</taxon>
        <taxon>Arthropoda</taxon>
        <taxon>Crustacea</taxon>
        <taxon>Oligostraca</taxon>
        <taxon>Ostracoda</taxon>
        <taxon>Podocopa</taxon>
        <taxon>Podocopida</taxon>
        <taxon>Cytherocopina</taxon>
        <taxon>Cytheroidea</taxon>
        <taxon>Cytherideidae</taxon>
        <taxon>Cyprideis</taxon>
    </lineage>
</organism>
<dbReference type="PRINTS" id="PR01217">
    <property type="entry name" value="PRICHEXTENSN"/>
</dbReference>
<feature type="region of interest" description="Disordered" evidence="1">
    <location>
        <begin position="64"/>
        <end position="153"/>
    </location>
</feature>